<evidence type="ECO:0000256" key="8">
    <source>
        <dbReference type="ARBA" id="ARBA00022989"/>
    </source>
</evidence>
<keyword evidence="3" id="KW-0813">Transport</keyword>
<keyword evidence="9" id="KW-0472">Membrane</keyword>
<evidence type="ECO:0000256" key="2">
    <source>
        <dbReference type="ARBA" id="ARBA00006555"/>
    </source>
</evidence>
<evidence type="ECO:0000256" key="10">
    <source>
        <dbReference type="SAM" id="SignalP"/>
    </source>
</evidence>
<dbReference type="PROSITE" id="PS52015">
    <property type="entry name" value="TONB_CTD"/>
    <property type="match status" value="1"/>
</dbReference>
<comment type="similarity">
    <text evidence="2">Belongs to the TonB family.</text>
</comment>
<comment type="subcellular location">
    <subcellularLocation>
        <location evidence="1">Cell inner membrane</location>
        <topology evidence="1">Single-pass membrane protein</topology>
        <orientation evidence="1">Periplasmic side</orientation>
    </subcellularLocation>
</comment>
<evidence type="ECO:0000256" key="4">
    <source>
        <dbReference type="ARBA" id="ARBA00022475"/>
    </source>
</evidence>
<protein>
    <submittedName>
        <fullName evidence="12">TonB family protein</fullName>
    </submittedName>
</protein>
<keyword evidence="4" id="KW-1003">Cell membrane</keyword>
<dbReference type="RefSeq" id="WP_204662036.1">
    <property type="nucleotide sequence ID" value="NZ_CP056775.1"/>
</dbReference>
<dbReference type="InterPro" id="IPR051045">
    <property type="entry name" value="TonB-dependent_transducer"/>
</dbReference>
<keyword evidence="6" id="KW-0812">Transmembrane</keyword>
<dbReference type="NCBIfam" id="TIGR01352">
    <property type="entry name" value="tonB_Cterm"/>
    <property type="match status" value="1"/>
</dbReference>
<organism evidence="12 13">
    <name type="scientific">Dyadobacter sandarakinus</name>
    <dbReference type="NCBI Taxonomy" id="2747268"/>
    <lineage>
        <taxon>Bacteria</taxon>
        <taxon>Pseudomonadati</taxon>
        <taxon>Bacteroidota</taxon>
        <taxon>Cytophagia</taxon>
        <taxon>Cytophagales</taxon>
        <taxon>Spirosomataceae</taxon>
        <taxon>Dyadobacter</taxon>
    </lineage>
</organism>
<keyword evidence="8" id="KW-1133">Transmembrane helix</keyword>
<dbReference type="Gene3D" id="3.30.1150.10">
    <property type="match status" value="2"/>
</dbReference>
<evidence type="ECO:0000313" key="12">
    <source>
        <dbReference type="EMBL" id="QRR00670.1"/>
    </source>
</evidence>
<evidence type="ECO:0000256" key="3">
    <source>
        <dbReference type="ARBA" id="ARBA00022448"/>
    </source>
</evidence>
<name>A0ABX7I4G6_9BACT</name>
<keyword evidence="13" id="KW-1185">Reference proteome</keyword>
<keyword evidence="5" id="KW-0997">Cell inner membrane</keyword>
<feature type="signal peptide" evidence="10">
    <location>
        <begin position="1"/>
        <end position="17"/>
    </location>
</feature>
<evidence type="ECO:0000256" key="6">
    <source>
        <dbReference type="ARBA" id="ARBA00022692"/>
    </source>
</evidence>
<gene>
    <name evidence="12" type="ORF">HWI92_07000</name>
</gene>
<evidence type="ECO:0000256" key="7">
    <source>
        <dbReference type="ARBA" id="ARBA00022927"/>
    </source>
</evidence>
<sequence>MKLLLTIMILAALPALAQDPLQPHEVTRQAVPTGGIQVLNQFISSNLRIPFTSALGGINSRVYLKGVVEPDGSMTGIEVTRGIDPQCDEEAKRVLGLYKAWTPAELNGKPARQIVHFPITFREDPKTSFDSSMHAMVIYLDNKFRLTDQPDKAEFRRILSVNEDGYVNKDVRFDERRGNKWKPLFTVPFRKQSMYYKNEYVRTITDSVKSYRIFVQDQNLASYAPEAVFSEDGRLLAFTQIDEHGKTSLRKEFDLNGLLREMHIHDDSTDTEVRWYSNGQIRSVVIHPANKPAIKGTDMYSDAWEPDGTQNLKDGNGYWRAMGLDYEHKPLLEEGRIVSGAKSGVWTGKRPDSTLHYREFYHNGMLEKGVSYYGTDSVTYSNPVKQPEFKGGINAFYRYLAQNIRYPGEAARRGAVGKVMLTFVVCEDGTMCDYKVLNSIGFGLDEEALRVVKGMNGMWNPGEMRGKTVRVQYNLPINFQLN</sequence>
<dbReference type="Proteomes" id="UP000612680">
    <property type="component" value="Chromosome"/>
</dbReference>
<dbReference type="EMBL" id="CP056775">
    <property type="protein sequence ID" value="QRR00670.1"/>
    <property type="molecule type" value="Genomic_DNA"/>
</dbReference>
<feature type="chain" id="PRO_5045737381" evidence="10">
    <location>
        <begin position="18"/>
        <end position="482"/>
    </location>
</feature>
<evidence type="ECO:0000259" key="11">
    <source>
        <dbReference type="PROSITE" id="PS52015"/>
    </source>
</evidence>
<dbReference type="PANTHER" id="PTHR33446">
    <property type="entry name" value="PROTEIN TONB-RELATED"/>
    <property type="match status" value="1"/>
</dbReference>
<dbReference type="InterPro" id="IPR037682">
    <property type="entry name" value="TonB_C"/>
</dbReference>
<evidence type="ECO:0000313" key="13">
    <source>
        <dbReference type="Proteomes" id="UP000612680"/>
    </source>
</evidence>
<dbReference type="Pfam" id="PF03544">
    <property type="entry name" value="TonB_C"/>
    <property type="match status" value="2"/>
</dbReference>
<feature type="domain" description="TonB C-terminal" evidence="11">
    <location>
        <begin position="391"/>
        <end position="482"/>
    </location>
</feature>
<reference evidence="12 13" key="1">
    <citation type="submission" date="2020-06" db="EMBL/GenBank/DDBJ databases">
        <title>Dyadobacter sandarakinus sp. nov., isolated from the soil of the Arctic Yellow River Station.</title>
        <authorList>
            <person name="Zhang Y."/>
            <person name="Peng F."/>
        </authorList>
    </citation>
    <scope>NUCLEOTIDE SEQUENCE [LARGE SCALE GENOMIC DNA]</scope>
    <source>
        <strain evidence="12 13">Q3-56</strain>
    </source>
</reference>
<keyword evidence="10" id="KW-0732">Signal</keyword>
<keyword evidence="7" id="KW-0653">Protein transport</keyword>
<proteinExistence type="inferred from homology"/>
<accession>A0ABX7I4G6</accession>
<evidence type="ECO:0000256" key="1">
    <source>
        <dbReference type="ARBA" id="ARBA00004383"/>
    </source>
</evidence>
<evidence type="ECO:0000256" key="9">
    <source>
        <dbReference type="ARBA" id="ARBA00023136"/>
    </source>
</evidence>
<dbReference type="InterPro" id="IPR006260">
    <property type="entry name" value="TonB/TolA_C"/>
</dbReference>
<dbReference type="PANTHER" id="PTHR33446:SF2">
    <property type="entry name" value="PROTEIN TONB"/>
    <property type="match status" value="1"/>
</dbReference>
<dbReference type="SUPFAM" id="SSF74653">
    <property type="entry name" value="TolA/TonB C-terminal domain"/>
    <property type="match status" value="2"/>
</dbReference>
<evidence type="ECO:0000256" key="5">
    <source>
        <dbReference type="ARBA" id="ARBA00022519"/>
    </source>
</evidence>